<proteinExistence type="predicted"/>
<dbReference type="Gene3D" id="3.30.450.40">
    <property type="match status" value="1"/>
</dbReference>
<dbReference type="InterPro" id="IPR029016">
    <property type="entry name" value="GAF-like_dom_sf"/>
</dbReference>
<dbReference type="SUPFAM" id="SSF55781">
    <property type="entry name" value="GAF domain-like"/>
    <property type="match status" value="1"/>
</dbReference>
<feature type="transmembrane region" description="Helical" evidence="1">
    <location>
        <begin position="68"/>
        <end position="86"/>
    </location>
</feature>
<reference evidence="2 3" key="1">
    <citation type="journal article" date="2016" name="Nat. Commun.">
        <title>Thousands of microbial genomes shed light on interconnected biogeochemical processes in an aquifer system.</title>
        <authorList>
            <person name="Anantharaman K."/>
            <person name="Brown C.T."/>
            <person name="Hug L.A."/>
            <person name="Sharon I."/>
            <person name="Castelle C.J."/>
            <person name="Probst A.J."/>
            <person name="Thomas B.C."/>
            <person name="Singh A."/>
            <person name="Wilkins M.J."/>
            <person name="Karaoz U."/>
            <person name="Brodie E.L."/>
            <person name="Williams K.H."/>
            <person name="Hubbard S.S."/>
            <person name="Banfield J.F."/>
        </authorList>
    </citation>
    <scope>NUCLEOTIDE SEQUENCE [LARGE SCALE GENOMIC DNA]</scope>
</reference>
<protein>
    <submittedName>
        <fullName evidence="2">Uncharacterized protein</fullName>
    </submittedName>
</protein>
<gene>
    <name evidence="2" type="ORF">A2074_00800</name>
</gene>
<evidence type="ECO:0000256" key="1">
    <source>
        <dbReference type="SAM" id="Phobius"/>
    </source>
</evidence>
<organism evidence="2 3">
    <name type="scientific">Candidatus Aquicultor primus</name>
    <dbReference type="NCBI Taxonomy" id="1797195"/>
    <lineage>
        <taxon>Bacteria</taxon>
        <taxon>Bacillati</taxon>
        <taxon>Actinomycetota</taxon>
        <taxon>Candidatus Aquicultoria</taxon>
        <taxon>Candidatus Aquicultorales</taxon>
        <taxon>Candidatus Aquicultoraceae</taxon>
        <taxon>Candidatus Aquicultor</taxon>
    </lineage>
</organism>
<keyword evidence="1" id="KW-0472">Membrane</keyword>
<keyword evidence="1" id="KW-0812">Transmembrane</keyword>
<dbReference type="AlphaFoldDB" id="A0A1F2USQ5"/>
<sequence length="174" mass="18999">MIMVIPNVGIIALGIIAISMVRAGSADGARRYVQVVVVVGSLALISLALANMFFYISGNVMYVSFEVYARVAISILWVFLIFKAIYSEVKKEARRREKELEALNEVALAVGQSLDLDKVLDSALKSVIKIGNFDVGFIYLLNQDKNVLEIATVYGEIPEALAGKLSTLQLGQEV</sequence>
<feature type="transmembrane region" description="Helical" evidence="1">
    <location>
        <begin position="6"/>
        <end position="23"/>
    </location>
</feature>
<name>A0A1F2USQ5_9ACTN</name>
<dbReference type="Proteomes" id="UP000178086">
    <property type="component" value="Unassembled WGS sequence"/>
</dbReference>
<keyword evidence="1" id="KW-1133">Transmembrane helix</keyword>
<evidence type="ECO:0000313" key="3">
    <source>
        <dbReference type="Proteomes" id="UP000178086"/>
    </source>
</evidence>
<dbReference type="EMBL" id="MELI01000003">
    <property type="protein sequence ID" value="OFW35988.1"/>
    <property type="molecule type" value="Genomic_DNA"/>
</dbReference>
<accession>A0A1F2USQ5</accession>
<evidence type="ECO:0000313" key="2">
    <source>
        <dbReference type="EMBL" id="OFW35988.1"/>
    </source>
</evidence>
<comment type="caution">
    <text evidence="2">The sequence shown here is derived from an EMBL/GenBank/DDBJ whole genome shotgun (WGS) entry which is preliminary data.</text>
</comment>
<feature type="transmembrane region" description="Helical" evidence="1">
    <location>
        <begin position="35"/>
        <end position="56"/>
    </location>
</feature>